<dbReference type="AlphaFoldDB" id="A0A0E0P504"/>
<sequence length="135" mass="14648">MATSAALSTANDVSAPLFVSTFFPNAFHRTPCDHSLTTARDHHCEASRPELEVGGSGGRVVLPPSPLKEPRTAGHWEPRVEIFRASPTASRLLFVRTAPCVAALCRLSIPGLDSTRWPQSSRILRGLPPLLQNIK</sequence>
<protein>
    <submittedName>
        <fullName evidence="2">Uncharacterized protein</fullName>
    </submittedName>
</protein>
<reference evidence="3" key="1">
    <citation type="submission" date="2013-06" db="EMBL/GenBank/DDBJ databases">
        <authorList>
            <person name="Zhao Q."/>
        </authorList>
    </citation>
    <scope>NUCLEOTIDE SEQUENCE</scope>
    <source>
        <strain evidence="3">cv. W1943</strain>
    </source>
</reference>
<proteinExistence type="predicted"/>
<evidence type="ECO:0000313" key="2">
    <source>
        <dbReference type="EnsemblPlants" id="ORUFI04G02130.1"/>
    </source>
</evidence>
<reference evidence="2" key="2">
    <citation type="submission" date="2015-06" db="UniProtKB">
        <authorList>
            <consortium name="EnsemblPlants"/>
        </authorList>
    </citation>
    <scope>IDENTIFICATION</scope>
</reference>
<feature type="region of interest" description="Disordered" evidence="1">
    <location>
        <begin position="49"/>
        <end position="73"/>
    </location>
</feature>
<evidence type="ECO:0000313" key="3">
    <source>
        <dbReference type="Proteomes" id="UP000008022"/>
    </source>
</evidence>
<organism evidence="2 3">
    <name type="scientific">Oryza rufipogon</name>
    <name type="common">Brownbeard rice</name>
    <name type="synonym">Asian wild rice</name>
    <dbReference type="NCBI Taxonomy" id="4529"/>
    <lineage>
        <taxon>Eukaryota</taxon>
        <taxon>Viridiplantae</taxon>
        <taxon>Streptophyta</taxon>
        <taxon>Embryophyta</taxon>
        <taxon>Tracheophyta</taxon>
        <taxon>Spermatophyta</taxon>
        <taxon>Magnoliopsida</taxon>
        <taxon>Liliopsida</taxon>
        <taxon>Poales</taxon>
        <taxon>Poaceae</taxon>
        <taxon>BOP clade</taxon>
        <taxon>Oryzoideae</taxon>
        <taxon>Oryzeae</taxon>
        <taxon>Oryzinae</taxon>
        <taxon>Oryza</taxon>
    </lineage>
</organism>
<evidence type="ECO:0000256" key="1">
    <source>
        <dbReference type="SAM" id="MobiDB-lite"/>
    </source>
</evidence>
<dbReference type="Gramene" id="ORUFI04G02130.1">
    <property type="protein sequence ID" value="ORUFI04G02130.1"/>
    <property type="gene ID" value="ORUFI04G02130"/>
</dbReference>
<dbReference type="HOGENOM" id="CLU_1889172_0_0_1"/>
<name>A0A0E0P504_ORYRU</name>
<keyword evidence="3" id="KW-1185">Reference proteome</keyword>
<dbReference type="EnsemblPlants" id="ORUFI04G02130.1">
    <property type="protein sequence ID" value="ORUFI04G02130.1"/>
    <property type="gene ID" value="ORUFI04G02130"/>
</dbReference>
<accession>A0A0E0P504</accession>
<dbReference type="Proteomes" id="UP000008022">
    <property type="component" value="Unassembled WGS sequence"/>
</dbReference>